<keyword evidence="2" id="KW-0067">ATP-binding</keyword>
<dbReference type="InterPro" id="IPR027417">
    <property type="entry name" value="P-loop_NTPase"/>
</dbReference>
<name>A0ABU0E5K6_9FIRM</name>
<gene>
    <name evidence="2" type="ORF">J2S15_002929</name>
</gene>
<feature type="domain" description="UvrD-like helicase C-terminal" evidence="1">
    <location>
        <begin position="1022"/>
        <end position="1067"/>
    </location>
</feature>
<keyword evidence="3" id="KW-1185">Reference proteome</keyword>
<dbReference type="EMBL" id="JAUSUR010000005">
    <property type="protein sequence ID" value="MDQ0362176.1"/>
    <property type="molecule type" value="Genomic_DNA"/>
</dbReference>
<keyword evidence="2" id="KW-0547">Nucleotide-binding</keyword>
<evidence type="ECO:0000259" key="1">
    <source>
        <dbReference type="Pfam" id="PF13538"/>
    </source>
</evidence>
<dbReference type="CDD" id="cd18809">
    <property type="entry name" value="SF1_C_RecD"/>
    <property type="match status" value="1"/>
</dbReference>
<sequence>MVNQDIENIEKHIKTHSESSDEDRSAVTYLQTVLRSGGKINAAFSHNDKWPNTDGVFEFVTNPKISRRPRQNFIVQIKGTHVYQENNGVVKYSLKSLAFPAYIYSNITLDPGILFLVLNPDKRGEERVFWKYMSVDFVNSINYENNSMTIDFSSNEEIINTNKGIEEFCCKIDKIINHHSFIKRLDDRKYSKPDIIKIIETCNEQITESIDRMTILNDTRDNVSKRILNRLYDLCLSTLVYDALIDGVDRVNIQLAWEQAILNIDTKNFTVFFKSLKYVGNRIPDDGQSERLMLKYYDFLWGIRKFLYEKYSISVLDNLEKFPLELDKIDQQYFETVAEAVNSVGIRTGPLCISRYYVQKKVPFFVGKERYFEVTLQLSDGYATKYNRITAYTKINIISDYSIKICYLNATINLWGVNSKIMVITDWIVSINPTSLNKLSKIVQTPIKLTSNHKEYSSLMIFLTKTGINLLELIDLQSTKFLSLIEKIYNDTNTSLFQEVLLTLEKNYSKTSKLLGHNIIRYLLLSLREDTLDDVMPNNFNPKHLHGQPYISTRCYPFERNPFLSNLAGRKSTESNILNQIISVSDNDIIETVNPYITLKNAIKETGEIYFEMNSIASEEKICKYNSSLDSWESRQGYQIIKEGGYVYIDSYEKTTINILDKLLDLSYKSNKGQRAFNKNYIEKSSISFTDNLKEQALRNVFVDSKVLLIYGAAGTGKTTLIDYISNLMSESRKLFLTKTHTALQNLKRRINNPGPLADFISLDSFTKKVSLPQYDIVFIDECSTIDNRTMLSFLEKLDPNTFLVLAGDIYQIEAIDFGNWFYYAKDIIKTKGSNVELLSTWRTKEEGLINLWNEVRNRDNLITEKLVIDGSFSEDIGKNIFKKFEDDEVVLCLNYDGKFGLNNINSYFQNANKENEVIWQEWSYKVGDPILFNGTKRFTLLYNNLKGRIIEIDKLEKSITFTIDIDRILTEVECKKEGIGFVDVIGDNSTRIRFTVYAYDSSDVEEDTQNSRIQSIIPFQLAYAVSIHKAQGLEYDSVKIIIPSSNSEKITHGIFYTAITRAKKNLKIYWSAETMKEIVESFALDESKHKSLEIVKSKLSF</sequence>
<accession>A0ABU0E5K6</accession>
<dbReference type="Pfam" id="PF13538">
    <property type="entry name" value="UvrD_C_2"/>
    <property type="match status" value="1"/>
</dbReference>
<dbReference type="Pfam" id="PF13604">
    <property type="entry name" value="AAA_30"/>
    <property type="match status" value="1"/>
</dbReference>
<proteinExistence type="predicted"/>
<protein>
    <submittedName>
        <fullName evidence="2">Energy-coupling factor transporter ATP-binding protein EcfA2</fullName>
    </submittedName>
</protein>
<dbReference type="SUPFAM" id="SSF52540">
    <property type="entry name" value="P-loop containing nucleoside triphosphate hydrolases"/>
    <property type="match status" value="2"/>
</dbReference>
<evidence type="ECO:0000313" key="3">
    <source>
        <dbReference type="Proteomes" id="UP001230220"/>
    </source>
</evidence>
<dbReference type="Proteomes" id="UP001230220">
    <property type="component" value="Unassembled WGS sequence"/>
</dbReference>
<dbReference type="Gene3D" id="3.40.50.300">
    <property type="entry name" value="P-loop containing nucleotide triphosphate hydrolases"/>
    <property type="match status" value="2"/>
</dbReference>
<dbReference type="GO" id="GO:0005524">
    <property type="term" value="F:ATP binding"/>
    <property type="evidence" value="ECO:0007669"/>
    <property type="project" value="UniProtKB-KW"/>
</dbReference>
<dbReference type="RefSeq" id="WP_307409544.1">
    <property type="nucleotide sequence ID" value="NZ_JAUSUR010000005.1"/>
</dbReference>
<comment type="caution">
    <text evidence="2">The sequence shown here is derived from an EMBL/GenBank/DDBJ whole genome shotgun (WGS) entry which is preliminary data.</text>
</comment>
<reference evidence="2 3" key="1">
    <citation type="submission" date="2023-07" db="EMBL/GenBank/DDBJ databases">
        <title>Genomic Encyclopedia of Type Strains, Phase IV (KMG-IV): sequencing the most valuable type-strain genomes for metagenomic binning, comparative biology and taxonomic classification.</title>
        <authorList>
            <person name="Goeker M."/>
        </authorList>
    </citation>
    <scope>NUCLEOTIDE SEQUENCE [LARGE SCALE GENOMIC DNA]</scope>
    <source>
        <strain evidence="2 3">DSM 16784</strain>
    </source>
</reference>
<dbReference type="InterPro" id="IPR027785">
    <property type="entry name" value="UvrD-like_helicase_C"/>
</dbReference>
<evidence type="ECO:0000313" key="2">
    <source>
        <dbReference type="EMBL" id="MDQ0362176.1"/>
    </source>
</evidence>
<organism evidence="2 3">
    <name type="scientific">Breznakia pachnodae</name>
    <dbReference type="NCBI Taxonomy" id="265178"/>
    <lineage>
        <taxon>Bacteria</taxon>
        <taxon>Bacillati</taxon>
        <taxon>Bacillota</taxon>
        <taxon>Erysipelotrichia</taxon>
        <taxon>Erysipelotrichales</taxon>
        <taxon>Erysipelotrichaceae</taxon>
        <taxon>Breznakia</taxon>
    </lineage>
</organism>